<dbReference type="PANTHER" id="PTHR12812:SF0">
    <property type="entry name" value="HEPARAN-SULFATE 6-O-SULFOTRANSFERASE"/>
    <property type="match status" value="1"/>
</dbReference>
<gene>
    <name evidence="8" type="ORF">PHJA_000567200</name>
</gene>
<evidence type="ECO:0000256" key="7">
    <source>
        <dbReference type="SAM" id="MobiDB-lite"/>
    </source>
</evidence>
<accession>A0A830BJX0</accession>
<keyword evidence="3" id="KW-0812">Transmembrane</keyword>
<proteinExistence type="predicted"/>
<evidence type="ECO:0000256" key="5">
    <source>
        <dbReference type="ARBA" id="ARBA00023136"/>
    </source>
</evidence>
<evidence type="ECO:0000313" key="8">
    <source>
        <dbReference type="EMBL" id="GFP84235.1"/>
    </source>
</evidence>
<dbReference type="PANTHER" id="PTHR12812">
    <property type="entry name" value="HEPARAN SULFATE 6-O-SULFOTRANSFERASE 3"/>
    <property type="match status" value="1"/>
</dbReference>
<comment type="subcellular location">
    <subcellularLocation>
        <location evidence="1">Membrane</location>
        <topology evidence="1">Single-pass membrane protein</topology>
    </subcellularLocation>
</comment>
<evidence type="ECO:0000256" key="4">
    <source>
        <dbReference type="ARBA" id="ARBA00022989"/>
    </source>
</evidence>
<sequence length="338" mass="38438">MSKRVRRKSTGVSTLDIWPWKYLVPWMREDLFARRDNRKLRGQKHLVTNNSYDMEDMVMPLHDYINDPVARDIVHNGATFQVSQTTLIMRKHMKCVIACLSIDPSVNMSLKLAKKKLDHMLYVGLTENHKESATMFANIVGAQVISQHSESSSSKDVEANSDSEQDSDTKSDANDQGITTNQTLTNVSSTNKDGVARANLTVPKLMEAYETCISTLRSSQSERRVNSLKRISPANFTKEARRQVPEELIQEIQSLNSLDVELYNYAQHIFTKQQAHVMQNMAFAERLESTVSTSAYPSFYNSPSGKLLFLSITETRKRFKFWAVLSKNIAEEKGNESL</sequence>
<name>A0A830BJX0_9LAMI</name>
<keyword evidence="2 8" id="KW-0808">Transferase</keyword>
<dbReference type="OrthoDB" id="406981at2759"/>
<evidence type="ECO:0000256" key="3">
    <source>
        <dbReference type="ARBA" id="ARBA00022692"/>
    </source>
</evidence>
<feature type="compositionally biased region" description="Polar residues" evidence="7">
    <location>
        <begin position="174"/>
        <end position="189"/>
    </location>
</feature>
<evidence type="ECO:0000256" key="2">
    <source>
        <dbReference type="ARBA" id="ARBA00022679"/>
    </source>
</evidence>
<dbReference type="AlphaFoldDB" id="A0A830BJX0"/>
<dbReference type="GO" id="GO:0016020">
    <property type="term" value="C:membrane"/>
    <property type="evidence" value="ECO:0007669"/>
    <property type="project" value="UniProtKB-SubCell"/>
</dbReference>
<dbReference type="Gene3D" id="3.40.50.300">
    <property type="entry name" value="P-loop containing nucleotide triphosphate hydrolases"/>
    <property type="match status" value="1"/>
</dbReference>
<reference evidence="8" key="1">
    <citation type="submission" date="2020-07" db="EMBL/GenBank/DDBJ databases">
        <title>Ethylene signaling mediates host invasion by parasitic plants.</title>
        <authorList>
            <person name="Yoshida S."/>
        </authorList>
    </citation>
    <scope>NUCLEOTIDE SEQUENCE</scope>
    <source>
        <strain evidence="8">Okayama</strain>
    </source>
</reference>
<dbReference type="Proteomes" id="UP000653305">
    <property type="component" value="Unassembled WGS sequence"/>
</dbReference>
<dbReference type="InterPro" id="IPR010635">
    <property type="entry name" value="Heparan_SO4-6-sulfoTrfase"/>
</dbReference>
<evidence type="ECO:0000256" key="6">
    <source>
        <dbReference type="ARBA" id="ARBA00023180"/>
    </source>
</evidence>
<keyword evidence="6" id="KW-0325">Glycoprotein</keyword>
<comment type="caution">
    <text evidence="8">The sequence shown here is derived from an EMBL/GenBank/DDBJ whole genome shotgun (WGS) entry which is preliminary data.</text>
</comment>
<dbReference type="GO" id="GO:0017095">
    <property type="term" value="F:heparan sulfate 6-sulfotransferase activity"/>
    <property type="evidence" value="ECO:0007669"/>
    <property type="project" value="TreeGrafter"/>
</dbReference>
<feature type="region of interest" description="Disordered" evidence="7">
    <location>
        <begin position="147"/>
        <end position="189"/>
    </location>
</feature>
<evidence type="ECO:0000256" key="1">
    <source>
        <dbReference type="ARBA" id="ARBA00004167"/>
    </source>
</evidence>
<keyword evidence="9" id="KW-1185">Reference proteome</keyword>
<keyword evidence="4" id="KW-1133">Transmembrane helix</keyword>
<dbReference type="EMBL" id="BMAC01000080">
    <property type="protein sequence ID" value="GFP84235.1"/>
    <property type="molecule type" value="Genomic_DNA"/>
</dbReference>
<dbReference type="InterPro" id="IPR027417">
    <property type="entry name" value="P-loop_NTPase"/>
</dbReference>
<keyword evidence="5" id="KW-0472">Membrane</keyword>
<evidence type="ECO:0000313" key="9">
    <source>
        <dbReference type="Proteomes" id="UP000653305"/>
    </source>
</evidence>
<protein>
    <submittedName>
        <fullName evidence="8">Protein-tyrosine sulfotransferase</fullName>
    </submittedName>
</protein>
<organism evidence="8 9">
    <name type="scientific">Phtheirospermum japonicum</name>
    <dbReference type="NCBI Taxonomy" id="374723"/>
    <lineage>
        <taxon>Eukaryota</taxon>
        <taxon>Viridiplantae</taxon>
        <taxon>Streptophyta</taxon>
        <taxon>Embryophyta</taxon>
        <taxon>Tracheophyta</taxon>
        <taxon>Spermatophyta</taxon>
        <taxon>Magnoliopsida</taxon>
        <taxon>eudicotyledons</taxon>
        <taxon>Gunneridae</taxon>
        <taxon>Pentapetalae</taxon>
        <taxon>asterids</taxon>
        <taxon>lamiids</taxon>
        <taxon>Lamiales</taxon>
        <taxon>Orobanchaceae</taxon>
        <taxon>Orobanchaceae incertae sedis</taxon>
        <taxon>Phtheirospermum</taxon>
    </lineage>
</organism>